<dbReference type="GO" id="GO:0007160">
    <property type="term" value="P:cell-matrix adhesion"/>
    <property type="evidence" value="ECO:0007669"/>
    <property type="project" value="TreeGrafter"/>
</dbReference>
<protein>
    <recommendedName>
        <fullName evidence="14">Integrin alpha second immunoglobulin-like domain-containing protein</fullName>
    </recommendedName>
</protein>
<reference evidence="15 16" key="1">
    <citation type="submission" date="2024-03" db="EMBL/GenBank/DDBJ databases">
        <title>The genome assembly and annotation of the cricket Gryllus longicercus Weissman &amp; Gray.</title>
        <authorList>
            <person name="Szrajer S."/>
            <person name="Gray D."/>
            <person name="Ylla G."/>
        </authorList>
    </citation>
    <scope>NUCLEOTIDE SEQUENCE [LARGE SCALE GENOMIC DNA]</scope>
    <source>
        <strain evidence="15">DAG 2021-001</strain>
        <tissue evidence="15">Whole body minus gut</tissue>
    </source>
</reference>
<feature type="domain" description="Integrin alpha second immunoglobulin-like" evidence="14">
    <location>
        <begin position="663"/>
        <end position="801"/>
    </location>
</feature>
<dbReference type="SUPFAM" id="SSF69179">
    <property type="entry name" value="Integrin domains"/>
    <property type="match status" value="3"/>
</dbReference>
<feature type="repeat" description="FG-GAP" evidence="12">
    <location>
        <begin position="340"/>
        <end position="399"/>
    </location>
</feature>
<dbReference type="Pfam" id="PF01839">
    <property type="entry name" value="FG-GAP"/>
    <property type="match status" value="2"/>
</dbReference>
<dbReference type="InterPro" id="IPR048285">
    <property type="entry name" value="Integrin_alpha_Ig-like_2"/>
</dbReference>
<evidence type="ECO:0000256" key="13">
    <source>
        <dbReference type="RuleBase" id="RU003762"/>
    </source>
</evidence>
<dbReference type="GO" id="GO:0008305">
    <property type="term" value="C:integrin complex"/>
    <property type="evidence" value="ECO:0007669"/>
    <property type="project" value="InterPro"/>
</dbReference>
<organism evidence="15 16">
    <name type="scientific">Gryllus longicercus</name>
    <dbReference type="NCBI Taxonomy" id="2509291"/>
    <lineage>
        <taxon>Eukaryota</taxon>
        <taxon>Metazoa</taxon>
        <taxon>Ecdysozoa</taxon>
        <taxon>Arthropoda</taxon>
        <taxon>Hexapoda</taxon>
        <taxon>Insecta</taxon>
        <taxon>Pterygota</taxon>
        <taxon>Neoptera</taxon>
        <taxon>Polyneoptera</taxon>
        <taxon>Orthoptera</taxon>
        <taxon>Ensifera</taxon>
        <taxon>Gryllidea</taxon>
        <taxon>Grylloidea</taxon>
        <taxon>Gryllidae</taxon>
        <taxon>Gryllinae</taxon>
        <taxon>Gryllus</taxon>
    </lineage>
</organism>
<dbReference type="SMART" id="SM00191">
    <property type="entry name" value="Int_alpha"/>
    <property type="match status" value="5"/>
</dbReference>
<dbReference type="AlphaFoldDB" id="A0AAN9W975"/>
<feature type="transmembrane region" description="Helical" evidence="13">
    <location>
        <begin position="12"/>
        <end position="31"/>
    </location>
</feature>
<dbReference type="GO" id="GO:0005178">
    <property type="term" value="F:integrin binding"/>
    <property type="evidence" value="ECO:0007669"/>
    <property type="project" value="TreeGrafter"/>
</dbReference>
<dbReference type="Proteomes" id="UP001378592">
    <property type="component" value="Unassembled WGS sequence"/>
</dbReference>
<name>A0AAN9W975_9ORTH</name>
<dbReference type="GO" id="GO:0007229">
    <property type="term" value="P:integrin-mediated signaling pathway"/>
    <property type="evidence" value="ECO:0007669"/>
    <property type="project" value="UniProtKB-KW"/>
</dbReference>
<comment type="caution">
    <text evidence="13">Lacks conserved residue(s) required for the propagation of feature annotation.</text>
</comment>
<dbReference type="InterPro" id="IPR000413">
    <property type="entry name" value="Integrin_alpha"/>
</dbReference>
<evidence type="ECO:0000256" key="12">
    <source>
        <dbReference type="PROSITE-ProRule" id="PRU00803"/>
    </source>
</evidence>
<keyword evidence="11" id="KW-0325">Glycoprotein</keyword>
<feature type="transmembrane region" description="Helical" evidence="13">
    <location>
        <begin position="1030"/>
        <end position="1052"/>
    </location>
</feature>
<accession>A0AAN9W975</accession>
<comment type="subcellular location">
    <subcellularLocation>
        <location evidence="1 13">Membrane</location>
        <topology evidence="1 13">Single-pass type I membrane protein</topology>
    </subcellularLocation>
</comment>
<dbReference type="Gene3D" id="1.20.5.930">
    <property type="entry name" value="Bicelle-embedded integrin alpha(iib) transmembrane segment"/>
    <property type="match status" value="1"/>
</dbReference>
<keyword evidence="5" id="KW-0677">Repeat</keyword>
<keyword evidence="4" id="KW-0732">Signal</keyword>
<dbReference type="GO" id="GO:0009897">
    <property type="term" value="C:external side of plasma membrane"/>
    <property type="evidence" value="ECO:0007669"/>
    <property type="project" value="TreeGrafter"/>
</dbReference>
<evidence type="ECO:0000313" key="15">
    <source>
        <dbReference type="EMBL" id="KAK7874237.1"/>
    </source>
</evidence>
<keyword evidence="10 13" id="KW-0675">Receptor</keyword>
<evidence type="ECO:0000259" key="14">
    <source>
        <dbReference type="Pfam" id="PF20805"/>
    </source>
</evidence>
<dbReference type="PANTHER" id="PTHR23220">
    <property type="entry name" value="INTEGRIN ALPHA"/>
    <property type="match status" value="1"/>
</dbReference>
<dbReference type="GO" id="GO:0033627">
    <property type="term" value="P:cell adhesion mediated by integrin"/>
    <property type="evidence" value="ECO:0007669"/>
    <property type="project" value="TreeGrafter"/>
</dbReference>
<keyword evidence="8 13" id="KW-0401">Integrin</keyword>
<dbReference type="InterPro" id="IPR018184">
    <property type="entry name" value="Integrin_alpha_C_CS"/>
</dbReference>
<dbReference type="SUPFAM" id="SSF69318">
    <property type="entry name" value="Integrin alpha N-terminal domain"/>
    <property type="match status" value="1"/>
</dbReference>
<keyword evidence="7 13" id="KW-1133">Transmembrane helix</keyword>
<dbReference type="PRINTS" id="PR01185">
    <property type="entry name" value="INTEGRINA"/>
</dbReference>
<dbReference type="InterPro" id="IPR013517">
    <property type="entry name" value="FG-GAP"/>
</dbReference>
<keyword evidence="3 13" id="KW-0812">Transmembrane</keyword>
<dbReference type="EMBL" id="JAZDUA010000004">
    <property type="protein sequence ID" value="KAK7874237.1"/>
    <property type="molecule type" value="Genomic_DNA"/>
</dbReference>
<keyword evidence="9 13" id="KW-0472">Membrane</keyword>
<dbReference type="Pfam" id="PF20805">
    <property type="entry name" value="Integrin_A_Ig_2"/>
    <property type="match status" value="1"/>
</dbReference>
<dbReference type="Gene3D" id="2.60.40.1530">
    <property type="entry name" value="ntegrin, alpha v. Chain A, domain 4"/>
    <property type="match status" value="1"/>
</dbReference>
<evidence type="ECO:0000313" key="16">
    <source>
        <dbReference type="Proteomes" id="UP001378592"/>
    </source>
</evidence>
<dbReference type="Gene3D" id="2.130.10.130">
    <property type="entry name" value="Integrin alpha, N-terminal"/>
    <property type="match status" value="1"/>
</dbReference>
<comment type="similarity">
    <text evidence="2 13">Belongs to the integrin alpha chain family.</text>
</comment>
<evidence type="ECO:0000256" key="6">
    <source>
        <dbReference type="ARBA" id="ARBA00022889"/>
    </source>
</evidence>
<evidence type="ECO:0000256" key="3">
    <source>
        <dbReference type="ARBA" id="ARBA00022692"/>
    </source>
</evidence>
<sequence>MCITFCNSKFIFLNMKLVFLVTVLLYGRLYIECFNIGTEFPIIYSRPLESLPGRNSYFGFSLLLNKNWIQIGAPRANSTILGNRVMEPGVAYRCTIFGACTEVELDRNVNRLRDDNPSVKDLKNFSWIGGAMAMEHGSQGKVVVCGHRWKNQQNLNPKHSLKKTFNTYAMSGICYISIYESESVPKFKYTLPSEVYDRDGKTYNGITFYGIYHKSQIGMSVYIAPQSEESISLLIGAPGAGRYWSGGVLEYAREPKTQIASRRRRDIPKTEFGPYTKIGFIDEFVFNQFIDQFNFFGYQVAAGYFFSQKELLHVAGAPRAYDMKGLVAIYSIGNRHKDIKLIDVKKGQSFGEYFGSTLAVADVTGDGFDDLIIGAPFFSLHGDEGCIYVFTKSVTYQYTVQYFLQEKEKKTGFAIGGRFGSSMASLGDIDQDGRGDIAVGAPYEESGVVYIFNGAPNGLSSKPSQRIAASDIHKSIRGFGISISRPADIDENKFTDVAIGSYLSEHVVILRSYPVIELHSYIRRYTKQFNMSHTSFMVEPCIFYKGSENVPNDIEVVREIDIDTNFHRFLPIPEKSFVLANKSHFHCEKIIIQKKRESDSIHDLSDITIGVTQRLKYKGKKESIVLWVNGSSPVKDADKFCRFCPVVREIHSDVINVPYARDCGDDGVCESDAQLQCQLLQNDILLKTAQQPFLSYNYIIGSYPNLKLMMHVHNKGDTLYSPKVKIYIPEQVELAQMSLMCQDKKNGSLEVTCGFGPITDGKMKSDNISLDLSSYETLRTMSEKGESLLIKANISQDNYEDLNPRNNHCNIRLNLIMMADVNITGKSVQDEFFSESEKKQKAFTHIYEVLNVGISPLRQVQTFFQIPVEWLESSSSIQLSSPTVEAQQNGKSIFCKLVKANMEMGQNTYQKDASSVKNKNDEGISLSDTHPSNRTFYVNCSSPNVKCQTWSCNFFEFKNNTIARIEIVVRFNVSRLVPILGNKDIISFSTHGHVKMIESNNTQRPNIMSYHDITVSSFAIGTVTDETIPLWIIILCIVAGILLIAAIVVGLSKAGFFKREKKEELKALKESEN</sequence>
<evidence type="ECO:0000256" key="9">
    <source>
        <dbReference type="ARBA" id="ARBA00023136"/>
    </source>
</evidence>
<keyword evidence="6 13" id="KW-0130">Cell adhesion</keyword>
<evidence type="ECO:0000256" key="10">
    <source>
        <dbReference type="ARBA" id="ARBA00023170"/>
    </source>
</evidence>
<evidence type="ECO:0000256" key="2">
    <source>
        <dbReference type="ARBA" id="ARBA00008054"/>
    </source>
</evidence>
<evidence type="ECO:0000256" key="8">
    <source>
        <dbReference type="ARBA" id="ARBA00023037"/>
    </source>
</evidence>
<keyword evidence="16" id="KW-1185">Reference proteome</keyword>
<dbReference type="GO" id="GO:0007157">
    <property type="term" value="P:heterophilic cell-cell adhesion via plasma membrane cell adhesion molecules"/>
    <property type="evidence" value="ECO:0007669"/>
    <property type="project" value="UniProtKB-ARBA"/>
</dbReference>
<comment type="caution">
    <text evidence="15">The sequence shown here is derived from an EMBL/GenBank/DDBJ whole genome shotgun (WGS) entry which is preliminary data.</text>
</comment>
<feature type="repeat" description="FG-GAP" evidence="12">
    <location>
        <begin position="405"/>
        <end position="461"/>
    </location>
</feature>
<dbReference type="PROSITE" id="PS00242">
    <property type="entry name" value="INTEGRIN_ALPHA"/>
    <property type="match status" value="1"/>
</dbReference>
<dbReference type="InterPro" id="IPR013519">
    <property type="entry name" value="Int_alpha_beta-p"/>
</dbReference>
<evidence type="ECO:0000256" key="4">
    <source>
        <dbReference type="ARBA" id="ARBA00022729"/>
    </source>
</evidence>
<dbReference type="InterPro" id="IPR028994">
    <property type="entry name" value="Integrin_alpha_N"/>
</dbReference>
<gene>
    <name evidence="15" type="ORF">R5R35_006276</name>
</gene>
<dbReference type="PROSITE" id="PS51470">
    <property type="entry name" value="FG_GAP"/>
    <property type="match status" value="2"/>
</dbReference>
<dbReference type="PANTHER" id="PTHR23220:SF83">
    <property type="entry name" value="INTEGRIN ALPHA-PS3-RELATED"/>
    <property type="match status" value="1"/>
</dbReference>
<dbReference type="Gene3D" id="2.60.40.1510">
    <property type="entry name" value="ntegrin, alpha v. Chain A, domain 3"/>
    <property type="match status" value="1"/>
</dbReference>
<evidence type="ECO:0000256" key="1">
    <source>
        <dbReference type="ARBA" id="ARBA00004479"/>
    </source>
</evidence>
<evidence type="ECO:0000256" key="11">
    <source>
        <dbReference type="ARBA" id="ARBA00023180"/>
    </source>
</evidence>
<dbReference type="InterPro" id="IPR032695">
    <property type="entry name" value="Integrin_dom_sf"/>
</dbReference>
<evidence type="ECO:0000256" key="5">
    <source>
        <dbReference type="ARBA" id="ARBA00022737"/>
    </source>
</evidence>
<proteinExistence type="inferred from homology"/>
<evidence type="ECO:0000256" key="7">
    <source>
        <dbReference type="ARBA" id="ARBA00022989"/>
    </source>
</evidence>